<comment type="caution">
    <text evidence="1">The sequence shown here is derived from an EMBL/GenBank/DDBJ whole genome shotgun (WGS) entry which is preliminary data.</text>
</comment>
<reference evidence="1" key="1">
    <citation type="submission" date="2023-01" db="EMBL/GenBank/DDBJ databases">
        <title>Genome assembly of the deep-sea coral Lophelia pertusa.</title>
        <authorList>
            <person name="Herrera S."/>
            <person name="Cordes E."/>
        </authorList>
    </citation>
    <scope>NUCLEOTIDE SEQUENCE</scope>
    <source>
        <strain evidence="1">USNM1676648</strain>
        <tissue evidence="1">Polyp</tissue>
    </source>
</reference>
<dbReference type="AlphaFoldDB" id="A0A9W9YH47"/>
<evidence type="ECO:0000313" key="2">
    <source>
        <dbReference type="Proteomes" id="UP001163046"/>
    </source>
</evidence>
<dbReference type="Proteomes" id="UP001163046">
    <property type="component" value="Unassembled WGS sequence"/>
</dbReference>
<gene>
    <name evidence="1" type="ORF">OS493_003231</name>
</gene>
<keyword evidence="2" id="KW-1185">Reference proteome</keyword>
<proteinExistence type="predicted"/>
<name>A0A9W9YH47_9CNID</name>
<accession>A0A9W9YH47</accession>
<organism evidence="1 2">
    <name type="scientific">Desmophyllum pertusum</name>
    <dbReference type="NCBI Taxonomy" id="174260"/>
    <lineage>
        <taxon>Eukaryota</taxon>
        <taxon>Metazoa</taxon>
        <taxon>Cnidaria</taxon>
        <taxon>Anthozoa</taxon>
        <taxon>Hexacorallia</taxon>
        <taxon>Scleractinia</taxon>
        <taxon>Caryophylliina</taxon>
        <taxon>Caryophylliidae</taxon>
        <taxon>Desmophyllum</taxon>
    </lineage>
</organism>
<dbReference type="EMBL" id="MU827778">
    <property type="protein sequence ID" value="KAJ7340481.1"/>
    <property type="molecule type" value="Genomic_DNA"/>
</dbReference>
<sequence>MGPIKVDHSISVQTEMTAVDSFLWADDDDSEIIMRIACLAPVEQPATMLTVKKDGPNKGKLS</sequence>
<protein>
    <submittedName>
        <fullName evidence="1">Uncharacterized protein</fullName>
    </submittedName>
</protein>
<evidence type="ECO:0000313" key="1">
    <source>
        <dbReference type="EMBL" id="KAJ7340481.1"/>
    </source>
</evidence>